<keyword evidence="1" id="KW-0732">Signal</keyword>
<evidence type="ECO:0000313" key="3">
    <source>
        <dbReference type="Proteomes" id="UP000323708"/>
    </source>
</evidence>
<dbReference type="InterPro" id="IPR021727">
    <property type="entry name" value="DUF3299"/>
</dbReference>
<feature type="chain" id="PRO_5022698991" evidence="1">
    <location>
        <begin position="28"/>
        <end position="240"/>
    </location>
</feature>
<dbReference type="EMBL" id="VTUX01000004">
    <property type="protein sequence ID" value="KAA1191975.1"/>
    <property type="molecule type" value="Genomic_DNA"/>
</dbReference>
<reference evidence="2 3" key="1">
    <citation type="submission" date="2019-09" db="EMBL/GenBank/DDBJ databases">
        <authorList>
            <person name="Chen X.-Y."/>
        </authorList>
    </citation>
    <scope>NUCLEOTIDE SEQUENCE [LARGE SCALE GENOMIC DNA]</scope>
    <source>
        <strain evidence="2 3">NY5</strain>
    </source>
</reference>
<dbReference type="Proteomes" id="UP000323708">
    <property type="component" value="Unassembled WGS sequence"/>
</dbReference>
<protein>
    <submittedName>
        <fullName evidence="2">DUF3299 domain-containing protein</fullName>
    </submittedName>
</protein>
<name>A0A5B0WZZ9_9GAMM</name>
<proteinExistence type="predicted"/>
<evidence type="ECO:0000313" key="2">
    <source>
        <dbReference type="EMBL" id="KAA1191975.1"/>
    </source>
</evidence>
<gene>
    <name evidence="2" type="ORF">F0M18_10660</name>
</gene>
<organism evidence="2 3">
    <name type="scientific">Pseudohalioglobus sediminis</name>
    <dbReference type="NCBI Taxonomy" id="2606449"/>
    <lineage>
        <taxon>Bacteria</taxon>
        <taxon>Pseudomonadati</taxon>
        <taxon>Pseudomonadota</taxon>
        <taxon>Gammaproteobacteria</taxon>
        <taxon>Cellvibrionales</taxon>
        <taxon>Halieaceae</taxon>
        <taxon>Pseudohalioglobus</taxon>
    </lineage>
</organism>
<accession>A0A5B0WZZ9</accession>
<keyword evidence="3" id="KW-1185">Reference proteome</keyword>
<comment type="caution">
    <text evidence="2">The sequence shown here is derived from an EMBL/GenBank/DDBJ whole genome shotgun (WGS) entry which is preliminary data.</text>
</comment>
<dbReference type="Gene3D" id="2.40.50.870">
    <property type="entry name" value="Protein of unknown function (DUF3299)"/>
    <property type="match status" value="1"/>
</dbReference>
<dbReference type="AlphaFoldDB" id="A0A5B0WZZ9"/>
<evidence type="ECO:0000256" key="1">
    <source>
        <dbReference type="SAM" id="SignalP"/>
    </source>
</evidence>
<sequence length="240" mass="26101">MSSPLVDLLARATVVTLLLAASSAVQPATPVSWQMLMDTEAQVYEDPYRDLTQPQMLKLMTLARIQQSLISGEMTAEEEENLQQRAAAIAEDLRSEGLDANWILAQRAVVAARRRHAALATNSELEGHQVEITGYLLNATSLDTGESVTYLVPSRGVCMHLPAPPPNQVVLLVIEKMPDPIGPCIAAALRGRLSVEEAQHTIPSADGSTPMWSRWKMDVSEVTTTGNLPAQTPTVDSEHR</sequence>
<feature type="signal peptide" evidence="1">
    <location>
        <begin position="1"/>
        <end position="27"/>
    </location>
</feature>
<dbReference type="Pfam" id="PF11736">
    <property type="entry name" value="DUF3299"/>
    <property type="match status" value="1"/>
</dbReference>